<dbReference type="Proteomes" id="UP001319874">
    <property type="component" value="Chromosome 1"/>
</dbReference>
<dbReference type="EMBL" id="AP024955">
    <property type="protein sequence ID" value="BCZ77353.1"/>
    <property type="molecule type" value="Genomic_DNA"/>
</dbReference>
<accession>A0ABM7THC4</accession>
<proteinExistence type="predicted"/>
<keyword evidence="2" id="KW-1185">Reference proteome</keyword>
<protein>
    <submittedName>
        <fullName evidence="1">Uncharacterized protein</fullName>
    </submittedName>
</protein>
<organism evidence="1 2">
    <name type="scientific">Paraburkholderia terrae</name>
    <dbReference type="NCBI Taxonomy" id="311230"/>
    <lineage>
        <taxon>Bacteria</taxon>
        <taxon>Pseudomonadati</taxon>
        <taxon>Pseudomonadota</taxon>
        <taxon>Betaproteobacteria</taxon>
        <taxon>Burkholderiales</taxon>
        <taxon>Burkholderiaceae</taxon>
        <taxon>Paraburkholderia</taxon>
    </lineage>
</organism>
<reference evidence="1 2" key="1">
    <citation type="journal article" date="2022" name="Front. Microbiol.">
        <title>Identification and characterization of a novel class of self-sufficient cytochrome P450 hydroxylase involved in cyclohexanecarboxylate degradation in Paraburkholderia terrae strain KU-64.</title>
        <authorList>
            <person name="Yamamoto T."/>
            <person name="Hasegawa Y."/>
            <person name="Iwaki H."/>
        </authorList>
    </citation>
    <scope>NUCLEOTIDE SEQUENCE [LARGE SCALE GENOMIC DNA]</scope>
    <source>
        <strain evidence="1 2">KU-64</strain>
    </source>
</reference>
<evidence type="ECO:0000313" key="1">
    <source>
        <dbReference type="EMBL" id="BCZ77353.1"/>
    </source>
</evidence>
<gene>
    <name evidence="1" type="ORF">PTKU64_10280</name>
</gene>
<evidence type="ECO:0000313" key="2">
    <source>
        <dbReference type="Proteomes" id="UP001319874"/>
    </source>
</evidence>
<name>A0ABM7THC4_9BURK</name>
<sequence length="69" mass="7214">MPEPACVTFSVSRPESSLADCRIVCSHALVFLYTAAQPADKAAATMQQAITGVRVFIDLPSFGATAIVA</sequence>